<dbReference type="Gene3D" id="3.30.9.10">
    <property type="entry name" value="D-Amino Acid Oxidase, subunit A, domain 2"/>
    <property type="match status" value="1"/>
</dbReference>
<dbReference type="PANTHER" id="PTHR13847">
    <property type="entry name" value="SARCOSINE DEHYDROGENASE-RELATED"/>
    <property type="match status" value="1"/>
</dbReference>
<evidence type="ECO:0000259" key="1">
    <source>
        <dbReference type="Pfam" id="PF01266"/>
    </source>
</evidence>
<dbReference type="Gene3D" id="3.50.50.60">
    <property type="entry name" value="FAD/NAD(P)-binding domain"/>
    <property type="match status" value="2"/>
</dbReference>
<dbReference type="AlphaFoldDB" id="A0A9P9JHP5"/>
<dbReference type="PANTHER" id="PTHR13847:SF279">
    <property type="entry name" value="FAD DEPENDENT OXIDOREDUCTASE DOMAIN-CONTAINING PROTEIN-RELATED"/>
    <property type="match status" value="1"/>
</dbReference>
<dbReference type="InterPro" id="IPR036188">
    <property type="entry name" value="FAD/NAD-bd_sf"/>
</dbReference>
<dbReference type="SUPFAM" id="SSF51905">
    <property type="entry name" value="FAD/NAD(P)-binding domain"/>
    <property type="match status" value="1"/>
</dbReference>
<dbReference type="InterPro" id="IPR006076">
    <property type="entry name" value="FAD-dep_OxRdtase"/>
</dbReference>
<reference evidence="2" key="1">
    <citation type="journal article" date="2021" name="Nat. Commun.">
        <title>Genetic determinants of endophytism in the Arabidopsis root mycobiome.</title>
        <authorList>
            <person name="Mesny F."/>
            <person name="Miyauchi S."/>
            <person name="Thiergart T."/>
            <person name="Pickel B."/>
            <person name="Atanasova L."/>
            <person name="Karlsson M."/>
            <person name="Huettel B."/>
            <person name="Barry K.W."/>
            <person name="Haridas S."/>
            <person name="Chen C."/>
            <person name="Bauer D."/>
            <person name="Andreopoulos W."/>
            <person name="Pangilinan J."/>
            <person name="LaButti K."/>
            <person name="Riley R."/>
            <person name="Lipzen A."/>
            <person name="Clum A."/>
            <person name="Drula E."/>
            <person name="Henrissat B."/>
            <person name="Kohler A."/>
            <person name="Grigoriev I.V."/>
            <person name="Martin F.M."/>
            <person name="Hacquard S."/>
        </authorList>
    </citation>
    <scope>NUCLEOTIDE SEQUENCE</scope>
    <source>
        <strain evidence="2">MPI-CAGE-AT-0021</strain>
    </source>
</reference>
<dbReference type="Proteomes" id="UP000717696">
    <property type="component" value="Unassembled WGS sequence"/>
</dbReference>
<proteinExistence type="predicted"/>
<comment type="caution">
    <text evidence="2">The sequence shown here is derived from an EMBL/GenBank/DDBJ whole genome shotgun (WGS) entry which is preliminary data.</text>
</comment>
<protein>
    <recommendedName>
        <fullName evidence="1">FAD dependent oxidoreductase domain-containing protein</fullName>
    </recommendedName>
</protein>
<dbReference type="OrthoDB" id="429143at2759"/>
<dbReference type="Pfam" id="PF01266">
    <property type="entry name" value="DAO"/>
    <property type="match status" value="2"/>
</dbReference>
<evidence type="ECO:0000313" key="2">
    <source>
        <dbReference type="EMBL" id="KAH7159430.1"/>
    </source>
</evidence>
<gene>
    <name evidence="2" type="ORF">B0J13DRAFT_592120</name>
</gene>
<accession>A0A9P9JHP5</accession>
<organism evidence="2 3">
    <name type="scientific">Dactylonectria estremocensis</name>
    <dbReference type="NCBI Taxonomy" id="1079267"/>
    <lineage>
        <taxon>Eukaryota</taxon>
        <taxon>Fungi</taxon>
        <taxon>Dikarya</taxon>
        <taxon>Ascomycota</taxon>
        <taxon>Pezizomycotina</taxon>
        <taxon>Sordariomycetes</taxon>
        <taxon>Hypocreomycetidae</taxon>
        <taxon>Hypocreales</taxon>
        <taxon>Nectriaceae</taxon>
        <taxon>Dactylonectria</taxon>
    </lineage>
</organism>
<dbReference type="GO" id="GO:0005737">
    <property type="term" value="C:cytoplasm"/>
    <property type="evidence" value="ECO:0007669"/>
    <property type="project" value="TreeGrafter"/>
</dbReference>
<sequence length="401" mass="44434">MIVLIKDASGPLFSLESQSAFPRPNGMSSFWRSQTGELDEHRSTPELPNRSDVVIVGAGYSGAALATHLLAKRGDRIPSILVLEARQLCSGATGRNDGHLKPDSYYSIARLAKEYGLEAAAEVANFEAANFEAANVDAVADFIRDQDIDCDFVLTRAIDGVEATKKTYCSPPEFAERLSGVKGAKGCFSYTAGHLWPYNLTHHAFRKAVEGGAAQVVMATNAYTAAVLPEYKDRIIPYRAICSRITTTAKAPHLANSYALRFDDWDFDYLIPRPDGSIIVGGARQAYVRHLEDWYGSTNDAELIKRARHYFNGYMQRHFYGWESSGARVDDVWTGIMGYSSDRIPRLGPIPDRPGVFILGGFTADSGIPRIFQESKERLQDSRNLVLEIYEKPLKEFASNL</sequence>
<feature type="domain" description="FAD dependent oxidoreductase" evidence="1">
    <location>
        <begin position="214"/>
        <end position="362"/>
    </location>
</feature>
<keyword evidence="3" id="KW-1185">Reference proteome</keyword>
<dbReference type="EMBL" id="JAGMUU010000002">
    <property type="protein sequence ID" value="KAH7159430.1"/>
    <property type="molecule type" value="Genomic_DNA"/>
</dbReference>
<evidence type="ECO:0000313" key="3">
    <source>
        <dbReference type="Proteomes" id="UP000717696"/>
    </source>
</evidence>
<feature type="domain" description="FAD dependent oxidoreductase" evidence="1">
    <location>
        <begin position="52"/>
        <end position="213"/>
    </location>
</feature>
<name>A0A9P9JHP5_9HYPO</name>